<feature type="transmembrane region" description="Helical" evidence="1">
    <location>
        <begin position="104"/>
        <end position="122"/>
    </location>
</feature>
<feature type="transmembrane region" description="Helical" evidence="1">
    <location>
        <begin position="158"/>
        <end position="177"/>
    </location>
</feature>
<feature type="transmembrane region" description="Helical" evidence="1">
    <location>
        <begin position="6"/>
        <end position="26"/>
    </location>
</feature>
<comment type="caution">
    <text evidence="2">The sequence shown here is derived from an EMBL/GenBank/DDBJ whole genome shotgun (WGS) entry which is preliminary data.</text>
</comment>
<sequence length="397" mass="42788">LALSADAVATTAAIAVAAFLLLEPIVARKGAVARAWGVFWRSPAHWLSVLLVLAAAVELGVTHFGTFLDLSQPAGLALWRDMFALPRDGREPEYQMALLLAYDWPILLAGGTGVVVFAQRLARRGVSALTSAQRFVLLWVVVASVVVGLASQREAGQTLILIVPLALMGGLLAEELLQALNWAALRRWWPAVAVALVLMAYAALMTTIWAEEGVSGAERFYLVLALGGAMTVLAGCYSIMGRDASVIGVVVVAAIGFALLAHTDLSLTRDDEAAEFAVDVRTTERIEQFREVVEQFVASRTGPVLIDPALAEPLAWYLRDVTVTFAEPEDDASAVVVPAGREVDGFATASEVWRLGGGWYPTDLDILPLWRWLVFREAYGNLNSVEKVEAQILVPTP</sequence>
<feature type="transmembrane region" description="Helical" evidence="1">
    <location>
        <begin position="189"/>
        <end position="208"/>
    </location>
</feature>
<keyword evidence="1" id="KW-0472">Membrane</keyword>
<accession>A0A0F8Z732</accession>
<keyword evidence="1" id="KW-1133">Transmembrane helix</keyword>
<keyword evidence="1" id="KW-0812">Transmembrane</keyword>
<feature type="non-terminal residue" evidence="2">
    <location>
        <position position="1"/>
    </location>
</feature>
<name>A0A0F8Z732_9ZZZZ</name>
<evidence type="ECO:0000313" key="2">
    <source>
        <dbReference type="EMBL" id="KKK89542.1"/>
    </source>
</evidence>
<protein>
    <submittedName>
        <fullName evidence="2">Uncharacterized protein</fullName>
    </submittedName>
</protein>
<organism evidence="2">
    <name type="scientific">marine sediment metagenome</name>
    <dbReference type="NCBI Taxonomy" id="412755"/>
    <lineage>
        <taxon>unclassified sequences</taxon>
        <taxon>metagenomes</taxon>
        <taxon>ecological metagenomes</taxon>
    </lineage>
</organism>
<feature type="transmembrane region" description="Helical" evidence="1">
    <location>
        <begin position="244"/>
        <end position="261"/>
    </location>
</feature>
<feature type="transmembrane region" description="Helical" evidence="1">
    <location>
        <begin position="220"/>
        <end position="237"/>
    </location>
</feature>
<gene>
    <name evidence="2" type="ORF">LCGC14_2732060</name>
</gene>
<reference evidence="2" key="1">
    <citation type="journal article" date="2015" name="Nature">
        <title>Complex archaea that bridge the gap between prokaryotes and eukaryotes.</title>
        <authorList>
            <person name="Spang A."/>
            <person name="Saw J.H."/>
            <person name="Jorgensen S.L."/>
            <person name="Zaremba-Niedzwiedzka K."/>
            <person name="Martijn J."/>
            <person name="Lind A.E."/>
            <person name="van Eijk R."/>
            <person name="Schleper C."/>
            <person name="Guy L."/>
            <person name="Ettema T.J."/>
        </authorList>
    </citation>
    <scope>NUCLEOTIDE SEQUENCE</scope>
</reference>
<feature type="transmembrane region" description="Helical" evidence="1">
    <location>
        <begin position="46"/>
        <end position="68"/>
    </location>
</feature>
<feature type="transmembrane region" description="Helical" evidence="1">
    <location>
        <begin position="134"/>
        <end position="152"/>
    </location>
</feature>
<evidence type="ECO:0000256" key="1">
    <source>
        <dbReference type="SAM" id="Phobius"/>
    </source>
</evidence>
<dbReference type="EMBL" id="LAZR01049481">
    <property type="protein sequence ID" value="KKK89542.1"/>
    <property type="molecule type" value="Genomic_DNA"/>
</dbReference>
<proteinExistence type="predicted"/>
<dbReference type="AlphaFoldDB" id="A0A0F8Z732"/>